<dbReference type="Proteomes" id="UP000812966">
    <property type="component" value="Unassembled WGS sequence"/>
</dbReference>
<dbReference type="Gene3D" id="3.40.630.30">
    <property type="match status" value="1"/>
</dbReference>
<protein>
    <recommendedName>
        <fullName evidence="4">N-acetyltransferase domain-containing protein</fullName>
    </recommendedName>
</protein>
<evidence type="ECO:0000313" key="2">
    <source>
        <dbReference type="EMBL" id="KAG7529045.1"/>
    </source>
</evidence>
<dbReference type="SUPFAM" id="SSF55729">
    <property type="entry name" value="Acyl-CoA N-acyltransferases (Nat)"/>
    <property type="match status" value="1"/>
</dbReference>
<dbReference type="AlphaFoldDB" id="A0A8K0JG68"/>
<name>A0A8K0JG68_9TREE</name>
<dbReference type="OrthoDB" id="41238at2759"/>
<keyword evidence="3" id="KW-1185">Reference proteome</keyword>
<accession>A0A8K0JG68</accession>
<evidence type="ECO:0000313" key="3">
    <source>
        <dbReference type="Proteomes" id="UP000812966"/>
    </source>
</evidence>
<reference evidence="2" key="1">
    <citation type="submission" date="2020-04" db="EMBL/GenBank/DDBJ databases">
        <title>Analysis of mating type loci in Filobasidium floriforme.</title>
        <authorList>
            <person name="Nowrousian M."/>
        </authorList>
    </citation>
    <scope>NUCLEOTIDE SEQUENCE</scope>
    <source>
        <strain evidence="2">CBS 6242</strain>
    </source>
</reference>
<dbReference type="PANTHER" id="PTHR43441">
    <property type="entry name" value="RIBOSOMAL-PROTEIN-SERINE ACETYLTRANSFERASE"/>
    <property type="match status" value="1"/>
</dbReference>
<dbReference type="GO" id="GO:1990189">
    <property type="term" value="F:protein N-terminal-serine acetyltransferase activity"/>
    <property type="evidence" value="ECO:0007669"/>
    <property type="project" value="TreeGrafter"/>
</dbReference>
<dbReference type="PANTHER" id="PTHR43441:SF5">
    <property type="entry name" value="FAMILY ACETYLTRANSFERASE, PUTATIVE-RELATED"/>
    <property type="match status" value="1"/>
</dbReference>
<dbReference type="EMBL" id="JABELV010000158">
    <property type="protein sequence ID" value="KAG7529045.1"/>
    <property type="molecule type" value="Genomic_DNA"/>
</dbReference>
<organism evidence="2 3">
    <name type="scientific">Filobasidium floriforme</name>
    <dbReference type="NCBI Taxonomy" id="5210"/>
    <lineage>
        <taxon>Eukaryota</taxon>
        <taxon>Fungi</taxon>
        <taxon>Dikarya</taxon>
        <taxon>Basidiomycota</taxon>
        <taxon>Agaricomycotina</taxon>
        <taxon>Tremellomycetes</taxon>
        <taxon>Filobasidiales</taxon>
        <taxon>Filobasidiaceae</taxon>
        <taxon>Filobasidium</taxon>
    </lineage>
</organism>
<proteinExistence type="predicted"/>
<dbReference type="GO" id="GO:0008999">
    <property type="term" value="F:protein-N-terminal-alanine acetyltransferase activity"/>
    <property type="evidence" value="ECO:0007669"/>
    <property type="project" value="TreeGrafter"/>
</dbReference>
<gene>
    <name evidence="2" type="ORF">FFLO_05807</name>
</gene>
<evidence type="ECO:0008006" key="4">
    <source>
        <dbReference type="Google" id="ProtNLM"/>
    </source>
</evidence>
<dbReference type="InterPro" id="IPR016181">
    <property type="entry name" value="Acyl_CoA_acyltransferase"/>
</dbReference>
<evidence type="ECO:0000256" key="1">
    <source>
        <dbReference type="SAM" id="MobiDB-lite"/>
    </source>
</evidence>
<comment type="caution">
    <text evidence="2">The sequence shown here is derived from an EMBL/GenBank/DDBJ whole genome shotgun (WGS) entry which is preliminary data.</text>
</comment>
<dbReference type="InterPro" id="IPR051908">
    <property type="entry name" value="Ribosomal_N-acetyltransferase"/>
</dbReference>
<sequence>MFTPHPNFYQPPPPTPKIPFEAHLQTPPSEYDHNFSGGPIYTLSTDKLVLVPFVPSLHAKQYYHDVKDYGETLLKFMPYPRRLDESLDALCEVYERTIRSLPGSCLWAIFDITRLDSPEKLKEVEDVGSVHPLPEGHPPLNTFAGVMGILNVDRDMCVGELGHVLILPRAQKTHVTSHAIALLQHYALDHPYMATWSTSEDKFVYPDITSNPTPASLSAPFTADAGGPPRGLGLRRFQWQAHHLNNPSTRLAQRMGFKEEGRVRMQRVAPGGGEEGREGDGGKTGSRTSWVGSVTWRDWEEGGVREEVGRQVARR</sequence>
<feature type="region of interest" description="Disordered" evidence="1">
    <location>
        <begin position="267"/>
        <end position="294"/>
    </location>
</feature>